<organism evidence="7 8">
    <name type="scientific">Ferrimicrobium acidiphilum</name>
    <dbReference type="NCBI Taxonomy" id="121039"/>
    <lineage>
        <taxon>Bacteria</taxon>
        <taxon>Bacillati</taxon>
        <taxon>Actinomycetota</taxon>
        <taxon>Acidimicrobiia</taxon>
        <taxon>Acidimicrobiales</taxon>
        <taxon>Acidimicrobiaceae</taxon>
        <taxon>Ferrimicrobium</taxon>
    </lineage>
</organism>
<feature type="transmembrane region" description="Helical" evidence="5">
    <location>
        <begin position="7"/>
        <end position="33"/>
    </location>
</feature>
<feature type="transmembrane region" description="Helical" evidence="5">
    <location>
        <begin position="268"/>
        <end position="286"/>
    </location>
</feature>
<dbReference type="InterPro" id="IPR052952">
    <property type="entry name" value="MFS-Transporter"/>
</dbReference>
<feature type="domain" description="Major facilitator superfamily (MFS) profile" evidence="6">
    <location>
        <begin position="9"/>
        <end position="380"/>
    </location>
</feature>
<dbReference type="Pfam" id="PF07690">
    <property type="entry name" value="MFS_1"/>
    <property type="match status" value="1"/>
</dbReference>
<feature type="transmembrane region" description="Helical" evidence="5">
    <location>
        <begin position="75"/>
        <end position="93"/>
    </location>
</feature>
<evidence type="ECO:0000256" key="3">
    <source>
        <dbReference type="ARBA" id="ARBA00022989"/>
    </source>
</evidence>
<feature type="transmembrane region" description="Helical" evidence="5">
    <location>
        <begin position="237"/>
        <end position="256"/>
    </location>
</feature>
<gene>
    <name evidence="7" type="ORF">AB6A68_09610</name>
</gene>
<dbReference type="InterPro" id="IPR020846">
    <property type="entry name" value="MFS_dom"/>
</dbReference>
<dbReference type="InterPro" id="IPR036259">
    <property type="entry name" value="MFS_trans_sf"/>
</dbReference>
<dbReference type="RefSeq" id="WP_298385759.1">
    <property type="nucleotide sequence ID" value="NZ_JBFSHR010000035.1"/>
</dbReference>
<dbReference type="SUPFAM" id="SSF103473">
    <property type="entry name" value="MFS general substrate transporter"/>
    <property type="match status" value="1"/>
</dbReference>
<dbReference type="Proteomes" id="UP001560267">
    <property type="component" value="Unassembled WGS sequence"/>
</dbReference>
<feature type="transmembrane region" description="Helical" evidence="5">
    <location>
        <begin position="99"/>
        <end position="119"/>
    </location>
</feature>
<evidence type="ECO:0000256" key="1">
    <source>
        <dbReference type="ARBA" id="ARBA00004651"/>
    </source>
</evidence>
<feature type="transmembrane region" description="Helical" evidence="5">
    <location>
        <begin position="45"/>
        <end position="63"/>
    </location>
</feature>
<proteinExistence type="predicted"/>
<feature type="transmembrane region" description="Helical" evidence="5">
    <location>
        <begin position="140"/>
        <end position="160"/>
    </location>
</feature>
<dbReference type="EMBL" id="JBFSHR010000035">
    <property type="protein sequence ID" value="MEX6430090.1"/>
    <property type="molecule type" value="Genomic_DNA"/>
</dbReference>
<feature type="transmembrane region" description="Helical" evidence="5">
    <location>
        <begin position="198"/>
        <end position="225"/>
    </location>
</feature>
<feature type="transmembrane region" description="Helical" evidence="5">
    <location>
        <begin position="292"/>
        <end position="311"/>
    </location>
</feature>
<sequence length="390" mass="40185">MNRESRAATLMVSVASATTTTLPVFLTGALAVVIRHHLGLSTTELGLLVSTFFLSSIPLSLLTGPRVGLLGVERLMRAAVGASVISLLTIAVIDRSFLSILVSLVLAGAANGVMQPTVNQFLVGRTRIQGQGLAFGIKQAAVPLSTLLAGLAVPLVALTIGWQYGYLGAAIFGIVVLISIPPASAQRTRDGEPTRTRVVLAPLVILAVGMAFGAGAANAMGAFLVTSNVHSGLSPGTAGYLAALGSASSFSTRILSGYFADRRKGNHLRVVAAMLMLGAVGYVLLSVPGHEFIVIGVILAYAAGWGWNGVLNFAITKTHPGAIAHATGITQAGLYCGSLLGPLLFGILVDHMGFGVAWKVNAVFGVVGGLAMLLGRRALRNELARRDASS</sequence>
<dbReference type="PANTHER" id="PTHR23527:SF1">
    <property type="entry name" value="BLL3282 PROTEIN"/>
    <property type="match status" value="1"/>
</dbReference>
<evidence type="ECO:0000256" key="2">
    <source>
        <dbReference type="ARBA" id="ARBA00022692"/>
    </source>
</evidence>
<reference evidence="7 8" key="1">
    <citation type="submission" date="2024-07" db="EMBL/GenBank/DDBJ databases">
        <title>Draft Genome Sequence of Ferrimicrobium acidiphilum Strain YE2023, Isolated from a Pulp of Bioleach Reactor.</title>
        <authorList>
            <person name="Elkina Y.A."/>
            <person name="Bulaeva A.G."/>
            <person name="Beletsky A.V."/>
            <person name="Mardanov A.V."/>
        </authorList>
    </citation>
    <scope>NUCLEOTIDE SEQUENCE [LARGE SCALE GENOMIC DNA]</scope>
    <source>
        <strain evidence="7 8">YE2023</strain>
    </source>
</reference>
<dbReference type="InterPro" id="IPR011701">
    <property type="entry name" value="MFS"/>
</dbReference>
<accession>A0ABV3Y3V6</accession>
<evidence type="ECO:0000256" key="5">
    <source>
        <dbReference type="SAM" id="Phobius"/>
    </source>
</evidence>
<evidence type="ECO:0000256" key="4">
    <source>
        <dbReference type="ARBA" id="ARBA00023136"/>
    </source>
</evidence>
<keyword evidence="2 5" id="KW-0812">Transmembrane</keyword>
<evidence type="ECO:0000259" key="6">
    <source>
        <dbReference type="PROSITE" id="PS50850"/>
    </source>
</evidence>
<keyword evidence="4 5" id="KW-0472">Membrane</keyword>
<feature type="transmembrane region" description="Helical" evidence="5">
    <location>
        <begin position="332"/>
        <end position="349"/>
    </location>
</feature>
<feature type="transmembrane region" description="Helical" evidence="5">
    <location>
        <begin position="166"/>
        <end position="186"/>
    </location>
</feature>
<comment type="subcellular location">
    <subcellularLocation>
        <location evidence="1">Cell membrane</location>
        <topology evidence="1">Multi-pass membrane protein</topology>
    </subcellularLocation>
</comment>
<feature type="transmembrane region" description="Helical" evidence="5">
    <location>
        <begin position="355"/>
        <end position="375"/>
    </location>
</feature>
<dbReference type="PROSITE" id="PS50850">
    <property type="entry name" value="MFS"/>
    <property type="match status" value="1"/>
</dbReference>
<protein>
    <submittedName>
        <fullName evidence="7">MFS transporter</fullName>
    </submittedName>
</protein>
<dbReference type="PANTHER" id="PTHR23527">
    <property type="entry name" value="BLL3282 PROTEIN"/>
    <property type="match status" value="1"/>
</dbReference>
<keyword evidence="3 5" id="KW-1133">Transmembrane helix</keyword>
<evidence type="ECO:0000313" key="7">
    <source>
        <dbReference type="EMBL" id="MEX6430090.1"/>
    </source>
</evidence>
<name>A0ABV3Y3V6_9ACTN</name>
<comment type="caution">
    <text evidence="7">The sequence shown here is derived from an EMBL/GenBank/DDBJ whole genome shotgun (WGS) entry which is preliminary data.</text>
</comment>
<dbReference type="Gene3D" id="1.20.1250.20">
    <property type="entry name" value="MFS general substrate transporter like domains"/>
    <property type="match status" value="2"/>
</dbReference>
<evidence type="ECO:0000313" key="8">
    <source>
        <dbReference type="Proteomes" id="UP001560267"/>
    </source>
</evidence>
<keyword evidence="8" id="KW-1185">Reference proteome</keyword>